<accession>A0AAE8MD16</accession>
<organism evidence="1 2">
    <name type="scientific">Fusarium torulosum</name>
    <dbReference type="NCBI Taxonomy" id="33205"/>
    <lineage>
        <taxon>Eukaryota</taxon>
        <taxon>Fungi</taxon>
        <taxon>Dikarya</taxon>
        <taxon>Ascomycota</taxon>
        <taxon>Pezizomycotina</taxon>
        <taxon>Sordariomycetes</taxon>
        <taxon>Hypocreomycetidae</taxon>
        <taxon>Hypocreales</taxon>
        <taxon>Nectriaceae</taxon>
        <taxon>Fusarium</taxon>
    </lineage>
</organism>
<keyword evidence="2" id="KW-1185">Reference proteome</keyword>
<name>A0AAE8MD16_9HYPO</name>
<sequence>MRQTTASKRHYAQQNGLFIDSDQGNTLRWTAISQCTLHRRIPKINPDFQSLMIPGRASRLRGYDSNINNVMGYGGMDRSRYGYGYSTQVNKIALVRFAPVVAAAQQVTVPRALASLPCV</sequence>
<dbReference type="AlphaFoldDB" id="A0AAE8MD16"/>
<proteinExistence type="predicted"/>
<dbReference type="EMBL" id="ONZP01000303">
    <property type="protein sequence ID" value="SPJ80186.1"/>
    <property type="molecule type" value="Genomic_DNA"/>
</dbReference>
<protein>
    <submittedName>
        <fullName evidence="1">Uncharacterized protein</fullName>
    </submittedName>
</protein>
<gene>
    <name evidence="1" type="ORF">FTOL_08578</name>
</gene>
<evidence type="ECO:0000313" key="1">
    <source>
        <dbReference type="EMBL" id="SPJ80186.1"/>
    </source>
</evidence>
<evidence type="ECO:0000313" key="2">
    <source>
        <dbReference type="Proteomes" id="UP001187734"/>
    </source>
</evidence>
<comment type="caution">
    <text evidence="1">The sequence shown here is derived from an EMBL/GenBank/DDBJ whole genome shotgun (WGS) entry which is preliminary data.</text>
</comment>
<reference evidence="1" key="1">
    <citation type="submission" date="2018-03" db="EMBL/GenBank/DDBJ databases">
        <authorList>
            <person name="Guldener U."/>
        </authorList>
    </citation>
    <scope>NUCLEOTIDE SEQUENCE</scope>
</reference>
<dbReference type="Proteomes" id="UP001187734">
    <property type="component" value="Unassembled WGS sequence"/>
</dbReference>